<feature type="domain" description="MacB-like periplasmic core" evidence="10">
    <location>
        <begin position="456"/>
        <end position="673"/>
    </location>
</feature>
<evidence type="ECO:0000256" key="5">
    <source>
        <dbReference type="ARBA" id="ARBA00023136"/>
    </source>
</evidence>
<comment type="subcellular location">
    <subcellularLocation>
        <location evidence="1">Cell membrane</location>
        <topology evidence="1">Multi-pass membrane protein</topology>
    </subcellularLocation>
</comment>
<dbReference type="InterPro" id="IPR050250">
    <property type="entry name" value="Macrolide_Exporter_MacB"/>
</dbReference>
<dbReference type="Pfam" id="PF02687">
    <property type="entry name" value="FtsX"/>
    <property type="match status" value="2"/>
</dbReference>
<dbReference type="PANTHER" id="PTHR30572">
    <property type="entry name" value="MEMBRANE COMPONENT OF TRANSPORTER-RELATED"/>
    <property type="match status" value="1"/>
</dbReference>
<sequence length="838" mass="90828">MTDRREPSRSSNDESREDVRTQGREVNGAHLAQDLVQDLRFAARQLRRHPSFTFTVVAVFALAIGSSAAIFAFVDAVLVKPLPYRDPSRLVALYERIPVGERYHLSDYDYHAWKERNRVFSTLDVYRPDRFRLDGGASPEEVSGAIISDGFFSTLGIAPLLGRDFRHGEDLPSAPRVVILSYESWQRRFGANQNILGSTVSLNGDPFLVVGVMPPGFHFAPVGQAEFWILLRGLCDDNHGCFPYYGVARLKDGVSAASALDNLTSIARQIAVEFPQYNKDRSAVMIPLSDAILGDIRPILIALLGGAGLLTLIGFVNISSLLLVRAESRRREMAVRGALGASRVRLVRQFVVEGFLLAASGWALGMLLTATAIKVLAGAIPANLLHQMPYLQGLGFNSHLLIFAAMASIAGGMLCSAGPALYLLRSDMQKDLAEGGRSSAGRGWRRLGANLVALELAITVVLLVGAGLLTKSLYRLLHVDMGIAADHLAMVHVTSPGPWQDDKRNIALERQVVAAMSTLPGVTSTGVSGELNLASGERYKHMLAHFHVKGRSYTGLGDEAVDQMVGAGYFETLKVRLVAGRYFTEADDGSKQRVAIINRTMAKQVFPDEDPLGKYIIDQYDKEHPLEIVGVVDDLKDGALDLKSTAAVYSPFNQIPTNEFYVSVRTSQSERAVLPSMIQALHQIDRGLIADEAETMADRIDNSQTAYLHRAAAWVVAGFASLALLLGTVGVYGVISYSVSQRRREIGVRMALGAQRSAVYRLVLKEAGWLALFGIAGGMVCSLPATSLLRSMLFGVSRGDVGTLLTVAATLAVSALLASFLPAHRAASIDPTEALRAE</sequence>
<evidence type="ECO:0000256" key="4">
    <source>
        <dbReference type="ARBA" id="ARBA00022989"/>
    </source>
</evidence>
<organism evidence="11 12">
    <name type="scientific">Acidicapsa dinghuensis</name>
    <dbReference type="NCBI Taxonomy" id="2218256"/>
    <lineage>
        <taxon>Bacteria</taxon>
        <taxon>Pseudomonadati</taxon>
        <taxon>Acidobacteriota</taxon>
        <taxon>Terriglobia</taxon>
        <taxon>Terriglobales</taxon>
        <taxon>Acidobacteriaceae</taxon>
        <taxon>Acidicapsa</taxon>
    </lineage>
</organism>
<dbReference type="Proteomes" id="UP001596091">
    <property type="component" value="Unassembled WGS sequence"/>
</dbReference>
<feature type="transmembrane region" description="Helical" evidence="8">
    <location>
        <begin position="52"/>
        <end position="74"/>
    </location>
</feature>
<dbReference type="PANTHER" id="PTHR30572:SF4">
    <property type="entry name" value="ABC TRANSPORTER PERMEASE YTRF"/>
    <property type="match status" value="1"/>
</dbReference>
<dbReference type="Pfam" id="PF12704">
    <property type="entry name" value="MacB_PCD"/>
    <property type="match status" value="2"/>
</dbReference>
<keyword evidence="3 8" id="KW-0812">Transmembrane</keyword>
<comment type="caution">
    <text evidence="11">The sequence shown here is derived from an EMBL/GenBank/DDBJ whole genome shotgun (WGS) entry which is preliminary data.</text>
</comment>
<evidence type="ECO:0000259" key="9">
    <source>
        <dbReference type="Pfam" id="PF02687"/>
    </source>
</evidence>
<evidence type="ECO:0000313" key="11">
    <source>
        <dbReference type="EMBL" id="MFC5863276.1"/>
    </source>
</evidence>
<feature type="transmembrane region" description="Helical" evidence="8">
    <location>
        <begin position="355"/>
        <end position="380"/>
    </location>
</feature>
<feature type="transmembrane region" description="Helical" evidence="8">
    <location>
        <begin position="299"/>
        <end position="324"/>
    </location>
</feature>
<gene>
    <name evidence="11" type="ORF">ACFPT7_13305</name>
</gene>
<dbReference type="EMBL" id="JBHSPH010000004">
    <property type="protein sequence ID" value="MFC5863276.1"/>
    <property type="molecule type" value="Genomic_DNA"/>
</dbReference>
<dbReference type="NCBIfam" id="TIGR03434">
    <property type="entry name" value="ADOP"/>
    <property type="match status" value="1"/>
</dbReference>
<dbReference type="InterPro" id="IPR017800">
    <property type="entry name" value="ADOP"/>
</dbReference>
<evidence type="ECO:0000313" key="12">
    <source>
        <dbReference type="Proteomes" id="UP001596091"/>
    </source>
</evidence>
<evidence type="ECO:0000256" key="1">
    <source>
        <dbReference type="ARBA" id="ARBA00004651"/>
    </source>
</evidence>
<feature type="transmembrane region" description="Helical" evidence="8">
    <location>
        <begin position="400"/>
        <end position="424"/>
    </location>
</feature>
<feature type="compositionally biased region" description="Basic and acidic residues" evidence="7">
    <location>
        <begin position="1"/>
        <end position="23"/>
    </location>
</feature>
<reference evidence="12" key="1">
    <citation type="journal article" date="2019" name="Int. J. Syst. Evol. Microbiol.">
        <title>The Global Catalogue of Microorganisms (GCM) 10K type strain sequencing project: providing services to taxonomists for standard genome sequencing and annotation.</title>
        <authorList>
            <consortium name="The Broad Institute Genomics Platform"/>
            <consortium name="The Broad Institute Genome Sequencing Center for Infectious Disease"/>
            <person name="Wu L."/>
            <person name="Ma J."/>
        </authorList>
    </citation>
    <scope>NUCLEOTIDE SEQUENCE [LARGE SCALE GENOMIC DNA]</scope>
    <source>
        <strain evidence="12">JCM 4087</strain>
    </source>
</reference>
<dbReference type="InterPro" id="IPR025857">
    <property type="entry name" value="MacB_PCD"/>
</dbReference>
<accession>A0ABW1EG71</accession>
<feature type="domain" description="ABC3 transporter permease C-terminal" evidence="9">
    <location>
        <begin position="719"/>
        <end position="831"/>
    </location>
</feature>
<feature type="transmembrane region" description="Helical" evidence="8">
    <location>
        <begin position="769"/>
        <end position="789"/>
    </location>
</feature>
<keyword evidence="2" id="KW-1003">Cell membrane</keyword>
<keyword evidence="4 8" id="KW-1133">Transmembrane helix</keyword>
<feature type="domain" description="ABC3 transporter permease C-terminal" evidence="9">
    <location>
        <begin position="307"/>
        <end position="426"/>
    </location>
</feature>
<evidence type="ECO:0000259" key="10">
    <source>
        <dbReference type="Pfam" id="PF12704"/>
    </source>
</evidence>
<feature type="transmembrane region" description="Helical" evidence="8">
    <location>
        <begin position="801"/>
        <end position="821"/>
    </location>
</feature>
<evidence type="ECO:0000256" key="7">
    <source>
        <dbReference type="SAM" id="MobiDB-lite"/>
    </source>
</evidence>
<evidence type="ECO:0000256" key="8">
    <source>
        <dbReference type="SAM" id="Phobius"/>
    </source>
</evidence>
<feature type="domain" description="MacB-like periplasmic core" evidence="10">
    <location>
        <begin position="54"/>
        <end position="265"/>
    </location>
</feature>
<name>A0ABW1EG71_9BACT</name>
<evidence type="ECO:0000256" key="2">
    <source>
        <dbReference type="ARBA" id="ARBA00022475"/>
    </source>
</evidence>
<feature type="region of interest" description="Disordered" evidence="7">
    <location>
        <begin position="1"/>
        <end position="24"/>
    </location>
</feature>
<dbReference type="RefSeq" id="WP_263341481.1">
    <property type="nucleotide sequence ID" value="NZ_JAGSYH010000007.1"/>
</dbReference>
<keyword evidence="5 8" id="KW-0472">Membrane</keyword>
<feature type="transmembrane region" description="Helical" evidence="8">
    <location>
        <begin position="711"/>
        <end position="735"/>
    </location>
</feature>
<dbReference type="InterPro" id="IPR003838">
    <property type="entry name" value="ABC3_permease_C"/>
</dbReference>
<evidence type="ECO:0000256" key="6">
    <source>
        <dbReference type="ARBA" id="ARBA00038076"/>
    </source>
</evidence>
<proteinExistence type="inferred from homology"/>
<evidence type="ECO:0000256" key="3">
    <source>
        <dbReference type="ARBA" id="ARBA00022692"/>
    </source>
</evidence>
<feature type="transmembrane region" description="Helical" evidence="8">
    <location>
        <begin position="447"/>
        <end position="469"/>
    </location>
</feature>
<keyword evidence="12" id="KW-1185">Reference proteome</keyword>
<protein>
    <submittedName>
        <fullName evidence="11">ABC transporter permease</fullName>
    </submittedName>
</protein>
<comment type="similarity">
    <text evidence="6">Belongs to the ABC-4 integral membrane protein family.</text>
</comment>